<feature type="repeat" description="PPR" evidence="3">
    <location>
        <begin position="317"/>
        <end position="351"/>
    </location>
</feature>
<keyword evidence="2" id="KW-0677">Repeat</keyword>
<keyword evidence="4" id="KW-1185">Reference proteome</keyword>
<gene>
    <name evidence="5" type="primary">LOC111483602</name>
</gene>
<dbReference type="PROSITE" id="PS51375">
    <property type="entry name" value="PPR"/>
    <property type="match status" value="5"/>
</dbReference>
<name>A0A6J1JBP0_CUCMA</name>
<feature type="repeat" description="PPR" evidence="3">
    <location>
        <begin position="212"/>
        <end position="246"/>
    </location>
</feature>
<dbReference type="Pfam" id="PF13041">
    <property type="entry name" value="PPR_2"/>
    <property type="match status" value="1"/>
</dbReference>
<dbReference type="Pfam" id="PF01535">
    <property type="entry name" value="PPR"/>
    <property type="match status" value="2"/>
</dbReference>
<feature type="repeat" description="PPR" evidence="3">
    <location>
        <begin position="387"/>
        <end position="421"/>
    </location>
</feature>
<protein>
    <submittedName>
        <fullName evidence="5">Pentatricopeptide repeat-containing protein At2g28050</fullName>
    </submittedName>
</protein>
<evidence type="ECO:0000313" key="5">
    <source>
        <dbReference type="RefSeq" id="XP_022985570.1"/>
    </source>
</evidence>
<evidence type="ECO:0000256" key="2">
    <source>
        <dbReference type="ARBA" id="ARBA00022737"/>
    </source>
</evidence>
<dbReference type="Gene3D" id="1.25.40.10">
    <property type="entry name" value="Tetratricopeptide repeat domain"/>
    <property type="match status" value="3"/>
</dbReference>
<feature type="repeat" description="PPR" evidence="3">
    <location>
        <begin position="352"/>
        <end position="386"/>
    </location>
</feature>
<dbReference type="InterPro" id="IPR002885">
    <property type="entry name" value="PPR_rpt"/>
</dbReference>
<accession>A0A6J1JBP0</accession>
<dbReference type="GeneID" id="111483602"/>
<feature type="repeat" description="PPR" evidence="3">
    <location>
        <begin position="282"/>
        <end position="316"/>
    </location>
</feature>
<dbReference type="PANTHER" id="PTHR47447">
    <property type="entry name" value="OS03G0856100 PROTEIN"/>
    <property type="match status" value="1"/>
</dbReference>
<dbReference type="PANTHER" id="PTHR47447:SF24">
    <property type="entry name" value="PENTATRICOPEPTIDE REPEAT-CONTAINING PROTEIN"/>
    <property type="match status" value="1"/>
</dbReference>
<evidence type="ECO:0000313" key="4">
    <source>
        <dbReference type="Proteomes" id="UP000504608"/>
    </source>
</evidence>
<dbReference type="Pfam" id="PF13812">
    <property type="entry name" value="PPR_3"/>
    <property type="match status" value="1"/>
</dbReference>
<dbReference type="NCBIfam" id="TIGR00756">
    <property type="entry name" value="PPR"/>
    <property type="match status" value="3"/>
</dbReference>
<dbReference type="Proteomes" id="UP000504608">
    <property type="component" value="Unplaced"/>
</dbReference>
<reference evidence="5" key="1">
    <citation type="submission" date="2025-08" db="UniProtKB">
        <authorList>
            <consortium name="RefSeq"/>
        </authorList>
    </citation>
    <scope>IDENTIFICATION</scope>
    <source>
        <tissue evidence="5">Young leaves</tissue>
    </source>
</reference>
<dbReference type="InterPro" id="IPR011990">
    <property type="entry name" value="TPR-like_helical_dom_sf"/>
</dbReference>
<dbReference type="KEGG" id="cmax:111483602"/>
<evidence type="ECO:0000256" key="3">
    <source>
        <dbReference type="PROSITE-ProRule" id="PRU00708"/>
    </source>
</evidence>
<dbReference type="AlphaFoldDB" id="A0A6J1JBP0"/>
<proteinExistence type="inferred from homology"/>
<evidence type="ECO:0000256" key="1">
    <source>
        <dbReference type="ARBA" id="ARBA00007626"/>
    </source>
</evidence>
<dbReference type="RefSeq" id="XP_022985570.1">
    <property type="nucleotide sequence ID" value="XM_023129802.1"/>
</dbReference>
<organism evidence="4 5">
    <name type="scientific">Cucurbita maxima</name>
    <name type="common">Pumpkin</name>
    <name type="synonym">Winter squash</name>
    <dbReference type="NCBI Taxonomy" id="3661"/>
    <lineage>
        <taxon>Eukaryota</taxon>
        <taxon>Viridiplantae</taxon>
        <taxon>Streptophyta</taxon>
        <taxon>Embryophyta</taxon>
        <taxon>Tracheophyta</taxon>
        <taxon>Spermatophyta</taxon>
        <taxon>Magnoliopsida</taxon>
        <taxon>eudicotyledons</taxon>
        <taxon>Gunneridae</taxon>
        <taxon>Pentapetalae</taxon>
        <taxon>rosids</taxon>
        <taxon>fabids</taxon>
        <taxon>Cucurbitales</taxon>
        <taxon>Cucurbitaceae</taxon>
        <taxon>Cucurbiteae</taxon>
        <taxon>Cucurbita</taxon>
    </lineage>
</organism>
<sequence length="467" mass="52618">MSIPNLLKTLKTVKGNRQSNPSSKPLVEIISTILAPAPFNSNESCFISQLKPHVLTSILSNPNLRSSECFHFFDFCLKNQPLMSFTPDLQAHLTVICRLLKARMFSDAASLLKTVSIDGNLRYPFAIIASTVESCCQERKVKVKFFNFMLTLYSEYGFFDSVSETFSYMKNNGIMIDEQSCTVHLLSLKGSNQMHLALDFFYRMLKSRLEVSVYSLTVVVDILCWNGEIKRGRELVEETLGKGIKPNIVTFNVMVSACAKRWNFEELDLILLLMEKEEVRFDANTYKLLIDGFTSSGKNETAKNLVMKMHDEGLKADPHLYNLIIRSYCKAGAIQSACLVFDEMSDRTVAPNSDTYWALIDGLCKVGDMGLAVEYVNGMQSKGIKMDEAIFNALADGFCERGMVDEAIELQIMMEKDGYQLNPSVCEKIVLELCKLNRTKEATMVLSILAKRGADLRRLIPTTLELI</sequence>
<comment type="similarity">
    <text evidence="1">Belongs to the PPR family. P subfamily.</text>
</comment>
<dbReference type="Pfam" id="PF12854">
    <property type="entry name" value="PPR_1"/>
    <property type="match status" value="1"/>
</dbReference>
<dbReference type="OrthoDB" id="185373at2759"/>